<sequence>MKLSFRLTSWLDWRRLRPARRATSLRPATLPRPRTLSASAGPVDLRGPASTLRKGRIADWYPASGSVISPDPGRLTR</sequence>
<organism evidence="2 3">
    <name type="scientific">Frateuria aurantia (strain ATCC 33424 / DSM 6220 / KCTC 2777 / LMG 1558 / NBRC 3245 / NCIMB 13370)</name>
    <name type="common">Acetobacter aurantius</name>
    <dbReference type="NCBI Taxonomy" id="767434"/>
    <lineage>
        <taxon>Bacteria</taxon>
        <taxon>Pseudomonadati</taxon>
        <taxon>Pseudomonadota</taxon>
        <taxon>Gammaproteobacteria</taxon>
        <taxon>Lysobacterales</taxon>
        <taxon>Rhodanobacteraceae</taxon>
        <taxon>Frateuria</taxon>
    </lineage>
</organism>
<evidence type="ECO:0000313" key="3">
    <source>
        <dbReference type="Proteomes" id="UP000005234"/>
    </source>
</evidence>
<dbReference type="KEGG" id="fau:Fraau_2735"/>
<keyword evidence="3" id="KW-1185">Reference proteome</keyword>
<dbReference type="Proteomes" id="UP000005234">
    <property type="component" value="Chromosome"/>
</dbReference>
<dbReference type="EMBL" id="CP003350">
    <property type="protein sequence ID" value="AFC87077.1"/>
    <property type="molecule type" value="Genomic_DNA"/>
</dbReference>
<protein>
    <submittedName>
        <fullName evidence="2">Uncharacterized protein</fullName>
    </submittedName>
</protein>
<name>H8KZL7_FRAAD</name>
<reference evidence="2" key="1">
    <citation type="submission" date="2012-02" db="EMBL/GenBank/DDBJ databases">
        <title>The complete genome of Frateuria aurantia DSM 6220.</title>
        <authorList>
            <consortium name="US DOE Joint Genome Institute (JGI-PGF)"/>
            <person name="Lucas S."/>
            <person name="Copeland A."/>
            <person name="Lapidus A."/>
            <person name="Glavina del Rio T."/>
            <person name="Dalin E."/>
            <person name="Tice H."/>
            <person name="Bruce D."/>
            <person name="Goodwin L."/>
            <person name="Pitluck S."/>
            <person name="Peters L."/>
            <person name="Ovchinnikova G."/>
            <person name="Teshima H."/>
            <person name="Kyrpides N."/>
            <person name="Mavromatis K."/>
            <person name="Ivanova N."/>
            <person name="Brettin T."/>
            <person name="Detter J.C."/>
            <person name="Han C."/>
            <person name="Larimer F."/>
            <person name="Land M."/>
            <person name="Hauser L."/>
            <person name="Markowitz V."/>
            <person name="Cheng J.-F."/>
            <person name="Hugenholtz P."/>
            <person name="Woyke T."/>
            <person name="Wu D."/>
            <person name="Brambilla E."/>
            <person name="Klenk H.-P."/>
            <person name="Eisen J.A."/>
        </authorList>
    </citation>
    <scope>NUCLEOTIDE SEQUENCE</scope>
    <source>
        <strain evidence="2">DSM 6220</strain>
    </source>
</reference>
<dbReference type="STRING" id="767434.Fraau_2735"/>
<accession>H8KZL7</accession>
<proteinExistence type="predicted"/>
<gene>
    <name evidence="2" type="ordered locus">Fraau_2735</name>
</gene>
<dbReference type="HOGENOM" id="CLU_2632876_0_0_6"/>
<evidence type="ECO:0000256" key="1">
    <source>
        <dbReference type="SAM" id="MobiDB-lite"/>
    </source>
</evidence>
<feature type="region of interest" description="Disordered" evidence="1">
    <location>
        <begin position="22"/>
        <end position="49"/>
    </location>
</feature>
<dbReference type="RefSeq" id="WP_014404080.1">
    <property type="nucleotide sequence ID" value="NC_017033.1"/>
</dbReference>
<dbReference type="AlphaFoldDB" id="H8KZL7"/>
<evidence type="ECO:0000313" key="2">
    <source>
        <dbReference type="EMBL" id="AFC87077.1"/>
    </source>
</evidence>